<sequence length="150" mass="16796">MRRFQIQYLASCLFLLEACRASGALKACWYENKDCWSPVPSTACFDNISQGECTTGALSGTSFKVTASLFGTYCVHTFVESDCKIPLADFCGSKYQCVGMTKTYDVLPEIEELPEEIKKTINEQENAVFSKAMSTTYWRVEDGSTTLLRQ</sequence>
<reference evidence="2" key="1">
    <citation type="submission" date="2014-11" db="EMBL/GenBank/DDBJ databases">
        <authorList>
            <person name="Otto D Thomas"/>
            <person name="Naeem Raeece"/>
        </authorList>
    </citation>
    <scope>NUCLEOTIDE SEQUENCE</scope>
</reference>
<proteinExistence type="predicted"/>
<evidence type="ECO:0000256" key="1">
    <source>
        <dbReference type="SAM" id="SignalP"/>
    </source>
</evidence>
<keyword evidence="1" id="KW-0732">Signal</keyword>
<dbReference type="AlphaFoldDB" id="A0A0G4IBC0"/>
<evidence type="ECO:0000313" key="2">
    <source>
        <dbReference type="EMBL" id="CEM54494.1"/>
    </source>
</evidence>
<gene>
    <name evidence="2" type="ORF">Cvel_12820</name>
</gene>
<name>A0A0G4IBC0_9ALVE</name>
<protein>
    <submittedName>
        <fullName evidence="2">Uncharacterized protein</fullName>
    </submittedName>
</protein>
<dbReference type="EMBL" id="CDMZ01005792">
    <property type="protein sequence ID" value="CEM54494.1"/>
    <property type="molecule type" value="Genomic_DNA"/>
</dbReference>
<dbReference type="VEuPathDB" id="CryptoDB:Cvel_12820"/>
<feature type="signal peptide" evidence="1">
    <location>
        <begin position="1"/>
        <end position="21"/>
    </location>
</feature>
<feature type="chain" id="PRO_5005192820" evidence="1">
    <location>
        <begin position="22"/>
        <end position="150"/>
    </location>
</feature>
<accession>A0A0G4IBC0</accession>
<organism evidence="2">
    <name type="scientific">Chromera velia CCMP2878</name>
    <dbReference type="NCBI Taxonomy" id="1169474"/>
    <lineage>
        <taxon>Eukaryota</taxon>
        <taxon>Sar</taxon>
        <taxon>Alveolata</taxon>
        <taxon>Colpodellida</taxon>
        <taxon>Chromeraceae</taxon>
        <taxon>Chromera</taxon>
    </lineage>
</organism>